<keyword evidence="4" id="KW-1185">Reference proteome</keyword>
<accession>W6MSW5</accession>
<feature type="transmembrane region" description="Helical" evidence="2">
    <location>
        <begin position="113"/>
        <end position="129"/>
    </location>
</feature>
<dbReference type="Proteomes" id="UP000019384">
    <property type="component" value="Unassembled WGS sequence"/>
</dbReference>
<reference evidence="3" key="2">
    <citation type="submission" date="2014-02" db="EMBL/GenBank/DDBJ databases">
        <title>Complete DNA sequence of /Kuraishia capsulata/ illustrates novel genomic features among budding yeasts (/Saccharomycotina/).</title>
        <authorList>
            <person name="Morales L."/>
            <person name="Noel B."/>
            <person name="Porcel B."/>
            <person name="Marcet-Houben M."/>
            <person name="Hullo M-F."/>
            <person name="Sacerdot C."/>
            <person name="Tekaia F."/>
            <person name="Leh-Louis V."/>
            <person name="Despons L."/>
            <person name="Khanna V."/>
            <person name="Aury J-M."/>
            <person name="Barbe V."/>
            <person name="Couloux A."/>
            <person name="Labadie K."/>
            <person name="Pelletier E."/>
            <person name="Souciet J-L."/>
            <person name="Boekhout T."/>
            <person name="Gabaldon T."/>
            <person name="Wincker P."/>
            <person name="Dujon B."/>
        </authorList>
    </citation>
    <scope>NUCLEOTIDE SEQUENCE</scope>
    <source>
        <strain evidence="3">CBS 1993</strain>
    </source>
</reference>
<dbReference type="HOGENOM" id="CLU_1938491_0_0_1"/>
<evidence type="ECO:0000313" key="4">
    <source>
        <dbReference type="Proteomes" id="UP000019384"/>
    </source>
</evidence>
<proteinExistence type="predicted"/>
<dbReference type="GeneID" id="34523285"/>
<name>W6MSW5_9ASCO</name>
<dbReference type="RefSeq" id="XP_022461897.1">
    <property type="nucleotide sequence ID" value="XM_022603819.1"/>
</dbReference>
<feature type="region of interest" description="Disordered" evidence="1">
    <location>
        <begin position="1"/>
        <end position="23"/>
    </location>
</feature>
<keyword evidence="2" id="KW-0472">Membrane</keyword>
<evidence type="ECO:0000313" key="3">
    <source>
        <dbReference type="EMBL" id="CDK29916.1"/>
    </source>
</evidence>
<gene>
    <name evidence="3" type="ORF">KUCA_T00005910001</name>
</gene>
<dbReference type="EMBL" id="HG793131">
    <property type="protein sequence ID" value="CDK29916.1"/>
    <property type="molecule type" value="Genomic_DNA"/>
</dbReference>
<protein>
    <submittedName>
        <fullName evidence="3">Uncharacterized protein</fullName>
    </submittedName>
</protein>
<sequence length="130" mass="14868">MRAEDDYKGPSTQEHLENESSQTEEELYAKLQREYRELDEKYTKLKALLGKVSTVLNTELITELSTALETGLKDDSKAKSIPSFFVSYPSELEDSSLSLASFIYDCFSESGKIFVVLILAAWLFHFLFFD</sequence>
<feature type="compositionally biased region" description="Basic and acidic residues" evidence="1">
    <location>
        <begin position="1"/>
        <end position="18"/>
    </location>
</feature>
<evidence type="ECO:0000256" key="2">
    <source>
        <dbReference type="SAM" id="Phobius"/>
    </source>
</evidence>
<evidence type="ECO:0000256" key="1">
    <source>
        <dbReference type="SAM" id="MobiDB-lite"/>
    </source>
</evidence>
<organism evidence="3 4">
    <name type="scientific">Kuraishia capsulata CBS 1993</name>
    <dbReference type="NCBI Taxonomy" id="1382522"/>
    <lineage>
        <taxon>Eukaryota</taxon>
        <taxon>Fungi</taxon>
        <taxon>Dikarya</taxon>
        <taxon>Ascomycota</taxon>
        <taxon>Saccharomycotina</taxon>
        <taxon>Pichiomycetes</taxon>
        <taxon>Pichiales</taxon>
        <taxon>Pichiaceae</taxon>
        <taxon>Kuraishia</taxon>
    </lineage>
</organism>
<reference evidence="3" key="1">
    <citation type="submission" date="2013-12" db="EMBL/GenBank/DDBJ databases">
        <authorList>
            <person name="Genoscope - CEA"/>
        </authorList>
    </citation>
    <scope>NUCLEOTIDE SEQUENCE</scope>
    <source>
        <strain evidence="3">CBS 1993</strain>
    </source>
</reference>
<dbReference type="AlphaFoldDB" id="W6MSW5"/>
<keyword evidence="2" id="KW-0812">Transmembrane</keyword>
<keyword evidence="2" id="KW-1133">Transmembrane helix</keyword>